<reference evidence="1" key="1">
    <citation type="submission" date="2006-07" db="EMBL/GenBank/DDBJ databases">
        <title>Large-scale analysis of RIKEN Arabidopsis full-length (RAFL) cDNAs.</title>
        <authorList>
            <person name="Totoki Y."/>
            <person name="Seki M."/>
            <person name="Ishida J."/>
            <person name="Nakajima M."/>
            <person name="Enju A."/>
            <person name="Morosawa T."/>
            <person name="Kamiya A."/>
            <person name="Narusaka M."/>
            <person name="Shin-i T."/>
            <person name="Nakagawa M."/>
            <person name="Sakamoto N."/>
            <person name="Oishi K."/>
            <person name="Kohara Y."/>
            <person name="Kobayashi M."/>
            <person name="Toyoda A."/>
            <person name="Sakaki Y."/>
            <person name="Sakurai T."/>
            <person name="Iida K."/>
            <person name="Akiyama K."/>
            <person name="Satou M."/>
            <person name="Toyoda T."/>
            <person name="Konagaya A."/>
            <person name="Carninci P."/>
            <person name="Kawai J."/>
            <person name="Hayashizaki Y."/>
            <person name="Shinozaki K."/>
        </authorList>
    </citation>
    <scope>NUCLEOTIDE SEQUENCE</scope>
</reference>
<accession>Q0WLH4</accession>
<dbReference type="EMBL" id="AK230228">
    <property type="protein sequence ID" value="BAF02033.1"/>
    <property type="molecule type" value="mRNA"/>
</dbReference>
<sequence>MFPSCRKNSTTAFRSSFSFQPKVTCSPPERPDPEKSRVKTVMFEGSNTIAASLPSALHPLFPWQYITQGKGFPSGRSTGI</sequence>
<protein>
    <submittedName>
        <fullName evidence="1">Uncharacterized protein</fullName>
    </submittedName>
</protein>
<organism evidence="1">
    <name type="scientific">Arabidopsis thaliana</name>
    <name type="common">Mouse-ear cress</name>
    <dbReference type="NCBI Taxonomy" id="3702"/>
    <lineage>
        <taxon>Eukaryota</taxon>
        <taxon>Viridiplantae</taxon>
        <taxon>Streptophyta</taxon>
        <taxon>Embryophyta</taxon>
        <taxon>Tracheophyta</taxon>
        <taxon>Spermatophyta</taxon>
        <taxon>Magnoliopsida</taxon>
        <taxon>eudicotyledons</taxon>
        <taxon>Gunneridae</taxon>
        <taxon>Pentapetalae</taxon>
        <taxon>rosids</taxon>
        <taxon>malvids</taxon>
        <taxon>Brassicales</taxon>
        <taxon>Brassicaceae</taxon>
        <taxon>Camelineae</taxon>
        <taxon>Arabidopsis</taxon>
    </lineage>
</organism>
<dbReference type="AlphaFoldDB" id="Q0WLH4"/>
<evidence type="ECO:0000313" key="1">
    <source>
        <dbReference type="EMBL" id="BAF02033.1"/>
    </source>
</evidence>
<name>Q0WLH4_ARATH</name>
<proteinExistence type="evidence at transcript level"/>